<feature type="compositionally biased region" description="Low complexity" evidence="5">
    <location>
        <begin position="73"/>
        <end position="83"/>
    </location>
</feature>
<dbReference type="Pfam" id="PF18044">
    <property type="entry name" value="zf-CCCH_4"/>
    <property type="match status" value="1"/>
</dbReference>
<feature type="compositionally biased region" description="Low complexity" evidence="5">
    <location>
        <begin position="732"/>
        <end position="742"/>
    </location>
</feature>
<accession>S8AYL2</accession>
<dbReference type="GO" id="GO:0008270">
    <property type="term" value="F:zinc ion binding"/>
    <property type="evidence" value="ECO:0007669"/>
    <property type="project" value="UniProtKB-KW"/>
</dbReference>
<dbReference type="HOGENOM" id="CLU_008693_0_0_1"/>
<keyword evidence="3 4" id="KW-0862">Zinc</keyword>
<dbReference type="eggNOG" id="ENOG502S0GX">
    <property type="taxonomic scope" value="Eukaryota"/>
</dbReference>
<dbReference type="AlphaFoldDB" id="S8AYL2"/>
<feature type="compositionally biased region" description="Polar residues" evidence="5">
    <location>
        <begin position="96"/>
        <end position="136"/>
    </location>
</feature>
<feature type="region of interest" description="Disordered" evidence="5">
    <location>
        <begin position="903"/>
        <end position="926"/>
    </location>
</feature>
<feature type="zinc finger region" description="C3H1-type" evidence="4">
    <location>
        <begin position="1146"/>
        <end position="1172"/>
    </location>
</feature>
<feature type="compositionally biased region" description="Acidic residues" evidence="5">
    <location>
        <begin position="397"/>
        <end position="407"/>
    </location>
</feature>
<dbReference type="STRING" id="933388.S8AYL2"/>
<feature type="compositionally biased region" description="Basic and acidic residues" evidence="5">
    <location>
        <begin position="1108"/>
        <end position="1121"/>
    </location>
</feature>
<dbReference type="SMART" id="SM00356">
    <property type="entry name" value="ZnF_C3H1"/>
    <property type="match status" value="1"/>
</dbReference>
<evidence type="ECO:0000256" key="5">
    <source>
        <dbReference type="SAM" id="MobiDB-lite"/>
    </source>
</evidence>
<sequence>MEQSSAQNQMPGLPHVGASQGVASVVDYWPSLDMMYPDSHLQSQPAQPSQAQNPPTQQQQAPMGITWDHPVFQQQSQRASHQQNPLNAHADPNHGIYSSITPPSWQHSPLPSSARFDSSAQYAPQAQTEPYQQGQLSFEPGSMATPESSAFPSYSYQPSYFHPQHISLEDTFSTRSSQPQQPPQPQPSRLQHQQHQQHQQQQHQQPPPPQLQPQHRHQQQTQPPQQQPPSRPQPQRTQHLEYTNGGPQSTMQYSLPASYPQDLMSNTIDLTDDNYSSSATASQQTIDPSYLDGITRSASASHTLPNNFPFGSPVDFQRPDGLFNYFQNDFPIQSQINVAPNNGGPQLGVLAPRPSGVPHQPVQATQPTKTQPSKASQPKKAAKKSQKARKEVSDSGTSDDSDLEVDPEPSPLPPSRPTDSLEAAGYDTTKAVWSPRNLRVSAEKVKASLVAFKDVVKALRDGWKDQVQTMKTAENQGENEKATQIKQSVFLYRRTMEKVISTTFETGHPVIIEKLGEHPMTLSVFYSFLADRFQAADMDGSLTLGLLKLLARFVTVDEEMLQKTNMAKLLPRFVKKGTSSTKELAQNILDNAAASTKRKQSNAKPAKEESPAKGDSPAAEIAGVKRPRDNEGQPQPATKRMVVTSNPKDTAKSSPAPTGPIKRGENGTQNSKPTTAQAAPRPKAPIAPPKPTVFFGALSSASKKLGTTNAERKAAQAAAKSTPPPETKEKTTAPAPKPAFSFGDLMADLNKPKEVVVAKPAEDTPLETDEEREKRLRKEARRRLRVTWKPDDSLTEVRLFTHDPEEELGPGDGPLRSMGDVKGEGSVLKLHKDLEELEEDDLGGIREVSLNPYTELSPILVESSEMKTTNFIKRGGDEQPVSAEKAAQDERETMTLMVFHASPADVPSTPKEPAAADPAEGTTEVIPFGEIPDNVRVRQERYYDFINPKPAPVSGAAQTPAAPAASAPQVGAPGFDISNLLKLINTGTAQQPPAAAPAPQSQLPAQQAPLADLERTINMFRQQQTQPTIPQVPQVPLPQVPQAPIIQSQAASGGVNFQQLMNVMQQFQQGGVFPPNQSAQPQSTIAPNLGAMFSQFPGQTQQPTPSAHYEDPERKRVRDGGQYDDQYDSQWSRGKRTKANDPKPYKVGLVACRFWKEGKCRKGDNCTFRHDP</sequence>
<feature type="compositionally biased region" description="Polar residues" evidence="5">
    <location>
        <begin position="666"/>
        <end position="675"/>
    </location>
</feature>
<keyword evidence="8" id="KW-1185">Reference proteome</keyword>
<feature type="region of interest" description="Disordered" evidence="5">
    <location>
        <begin position="336"/>
        <end position="423"/>
    </location>
</feature>
<feature type="compositionally biased region" description="Polar residues" evidence="5">
    <location>
        <begin position="245"/>
        <end position="255"/>
    </location>
</feature>
<evidence type="ECO:0000256" key="1">
    <source>
        <dbReference type="ARBA" id="ARBA00022723"/>
    </source>
</evidence>
<gene>
    <name evidence="7" type="ORF">PDE_02013</name>
</gene>
<dbReference type="InterPro" id="IPR041367">
    <property type="entry name" value="Znf-CCCH_4"/>
</dbReference>
<feature type="region of interest" description="Disordered" evidence="5">
    <location>
        <begin position="798"/>
        <end position="821"/>
    </location>
</feature>
<dbReference type="OrthoDB" id="4347at2759"/>
<evidence type="ECO:0000256" key="2">
    <source>
        <dbReference type="ARBA" id="ARBA00022771"/>
    </source>
</evidence>
<feature type="compositionally biased region" description="Polar residues" evidence="5">
    <location>
        <begin position="145"/>
        <end position="158"/>
    </location>
</feature>
<organism evidence="7 8">
    <name type="scientific">Penicillium oxalicum (strain 114-2 / CGMCC 5302)</name>
    <name type="common">Penicillium decumbens</name>
    <dbReference type="NCBI Taxonomy" id="933388"/>
    <lineage>
        <taxon>Eukaryota</taxon>
        <taxon>Fungi</taxon>
        <taxon>Dikarya</taxon>
        <taxon>Ascomycota</taxon>
        <taxon>Pezizomycotina</taxon>
        <taxon>Eurotiomycetes</taxon>
        <taxon>Eurotiomycetidae</taxon>
        <taxon>Eurotiales</taxon>
        <taxon>Aspergillaceae</taxon>
        <taxon>Penicillium</taxon>
    </lineage>
</organism>
<keyword evidence="2 4" id="KW-0863">Zinc-finger</keyword>
<evidence type="ECO:0000256" key="4">
    <source>
        <dbReference type="PROSITE-ProRule" id="PRU00723"/>
    </source>
</evidence>
<dbReference type="InterPro" id="IPR000571">
    <property type="entry name" value="Znf_CCCH"/>
</dbReference>
<feature type="compositionally biased region" description="Low complexity" evidence="5">
    <location>
        <begin position="42"/>
        <end position="62"/>
    </location>
</feature>
<feature type="region of interest" description="Disordered" evidence="5">
    <location>
        <begin position="1093"/>
        <end position="1143"/>
    </location>
</feature>
<feature type="domain" description="C3H1-type" evidence="6">
    <location>
        <begin position="1146"/>
        <end position="1172"/>
    </location>
</feature>
<dbReference type="PROSITE" id="PS50103">
    <property type="entry name" value="ZF_C3H1"/>
    <property type="match status" value="1"/>
</dbReference>
<feature type="region of interest" description="Disordered" evidence="5">
    <location>
        <begin position="35"/>
        <end position="255"/>
    </location>
</feature>
<evidence type="ECO:0000313" key="8">
    <source>
        <dbReference type="Proteomes" id="UP000019376"/>
    </source>
</evidence>
<dbReference type="SUPFAM" id="SSF90229">
    <property type="entry name" value="CCCH zinc finger"/>
    <property type="match status" value="1"/>
</dbReference>
<dbReference type="Proteomes" id="UP000019376">
    <property type="component" value="Unassembled WGS sequence"/>
</dbReference>
<evidence type="ECO:0000313" key="7">
    <source>
        <dbReference type="EMBL" id="EPS27072.1"/>
    </source>
</evidence>
<dbReference type="InterPro" id="IPR036855">
    <property type="entry name" value="Znf_CCCH_sf"/>
</dbReference>
<dbReference type="PhylomeDB" id="S8AYL2"/>
<feature type="compositionally biased region" description="Pro residues" evidence="5">
    <location>
        <begin position="682"/>
        <end position="691"/>
    </location>
</feature>
<evidence type="ECO:0000256" key="3">
    <source>
        <dbReference type="ARBA" id="ARBA00022833"/>
    </source>
</evidence>
<keyword evidence="1 4" id="KW-0479">Metal-binding</keyword>
<feature type="region of interest" description="Disordered" evidence="5">
    <location>
        <begin position="592"/>
        <end position="744"/>
    </location>
</feature>
<feature type="compositionally biased region" description="Polar residues" evidence="5">
    <location>
        <begin position="643"/>
        <end position="656"/>
    </location>
</feature>
<dbReference type="EMBL" id="KB644409">
    <property type="protein sequence ID" value="EPS27072.1"/>
    <property type="molecule type" value="Genomic_DNA"/>
</dbReference>
<feature type="compositionally biased region" description="Polar residues" evidence="5">
    <location>
        <begin position="699"/>
        <end position="709"/>
    </location>
</feature>
<proteinExistence type="predicted"/>
<protein>
    <recommendedName>
        <fullName evidence="6">C3H1-type domain-containing protein</fullName>
    </recommendedName>
</protein>
<dbReference type="Gene3D" id="4.10.1000.10">
    <property type="entry name" value="Zinc finger, CCCH-type"/>
    <property type="match status" value="1"/>
</dbReference>
<feature type="compositionally biased region" description="Polar residues" evidence="5">
    <location>
        <begin position="1096"/>
        <end position="1105"/>
    </location>
</feature>
<evidence type="ECO:0000259" key="6">
    <source>
        <dbReference type="PROSITE" id="PS50103"/>
    </source>
</evidence>
<reference evidence="7 8" key="1">
    <citation type="journal article" date="2013" name="PLoS ONE">
        <title>Genomic and secretomic analyses reveal unique features of the lignocellulolytic enzyme system of Penicillium decumbens.</title>
        <authorList>
            <person name="Liu G."/>
            <person name="Zhang L."/>
            <person name="Wei X."/>
            <person name="Zou G."/>
            <person name="Qin Y."/>
            <person name="Ma L."/>
            <person name="Li J."/>
            <person name="Zheng H."/>
            <person name="Wang S."/>
            <person name="Wang C."/>
            <person name="Xun L."/>
            <person name="Zhao G.-P."/>
            <person name="Zhou Z."/>
            <person name="Qu Y."/>
        </authorList>
    </citation>
    <scope>NUCLEOTIDE SEQUENCE [LARGE SCALE GENOMIC DNA]</scope>
    <source>
        <strain evidence="8">114-2 / CGMCC 5302</strain>
    </source>
</reference>
<feature type="compositionally biased region" description="Low complexity" evidence="5">
    <location>
        <begin position="187"/>
        <end position="204"/>
    </location>
</feature>
<name>S8AYL2_PENO1</name>